<reference evidence="2" key="2">
    <citation type="journal article" date="2015" name="Fish Shellfish Immunol.">
        <title>Early steps in the European eel (Anguilla anguilla)-Vibrio vulnificus interaction in the gills: Role of the RtxA13 toxin.</title>
        <authorList>
            <person name="Callol A."/>
            <person name="Pajuelo D."/>
            <person name="Ebbesson L."/>
            <person name="Teles M."/>
            <person name="MacKenzie S."/>
            <person name="Amaro C."/>
        </authorList>
    </citation>
    <scope>NUCLEOTIDE SEQUENCE</scope>
</reference>
<dbReference type="EMBL" id="GBXM01010987">
    <property type="protein sequence ID" value="JAH97590.1"/>
    <property type="molecule type" value="Transcribed_RNA"/>
</dbReference>
<name>A0A0E9X6U5_ANGAN</name>
<reference evidence="2" key="1">
    <citation type="submission" date="2014-11" db="EMBL/GenBank/DDBJ databases">
        <authorList>
            <person name="Amaro Gonzalez C."/>
        </authorList>
    </citation>
    <scope>NUCLEOTIDE SEQUENCE</scope>
</reference>
<sequence length="51" mass="6006">MCSLDVQELSYICSPWSQSRHNLCIINLCFYYVFQLVFSVTRPGVIRRGDF</sequence>
<evidence type="ECO:0000313" key="2">
    <source>
        <dbReference type="EMBL" id="JAH97590.1"/>
    </source>
</evidence>
<keyword evidence="1" id="KW-0812">Transmembrane</keyword>
<keyword evidence="1" id="KW-0472">Membrane</keyword>
<organism evidence="2">
    <name type="scientific">Anguilla anguilla</name>
    <name type="common">European freshwater eel</name>
    <name type="synonym">Muraena anguilla</name>
    <dbReference type="NCBI Taxonomy" id="7936"/>
    <lineage>
        <taxon>Eukaryota</taxon>
        <taxon>Metazoa</taxon>
        <taxon>Chordata</taxon>
        <taxon>Craniata</taxon>
        <taxon>Vertebrata</taxon>
        <taxon>Euteleostomi</taxon>
        <taxon>Actinopterygii</taxon>
        <taxon>Neopterygii</taxon>
        <taxon>Teleostei</taxon>
        <taxon>Anguilliformes</taxon>
        <taxon>Anguillidae</taxon>
        <taxon>Anguilla</taxon>
    </lineage>
</organism>
<feature type="transmembrane region" description="Helical" evidence="1">
    <location>
        <begin position="20"/>
        <end position="38"/>
    </location>
</feature>
<protein>
    <submittedName>
        <fullName evidence="2">Uncharacterized protein</fullName>
    </submittedName>
</protein>
<evidence type="ECO:0000256" key="1">
    <source>
        <dbReference type="SAM" id="Phobius"/>
    </source>
</evidence>
<dbReference type="AlphaFoldDB" id="A0A0E9X6U5"/>
<keyword evidence="1" id="KW-1133">Transmembrane helix</keyword>
<accession>A0A0E9X6U5</accession>
<proteinExistence type="predicted"/>